<evidence type="ECO:0000256" key="1">
    <source>
        <dbReference type="ARBA" id="ARBA00022676"/>
    </source>
</evidence>
<dbReference type="GO" id="GO:0009116">
    <property type="term" value="P:nucleoside metabolic process"/>
    <property type="evidence" value="ECO:0007669"/>
    <property type="project" value="InterPro"/>
</dbReference>
<dbReference type="GO" id="GO:0017061">
    <property type="term" value="F:S-methyl-5-thioadenosine phosphorylase activity"/>
    <property type="evidence" value="ECO:0007669"/>
    <property type="project" value="UniProtKB-EC"/>
</dbReference>
<dbReference type="GO" id="GO:0019509">
    <property type="term" value="P:L-methionine salvage from methylthioadenosine"/>
    <property type="evidence" value="ECO:0007669"/>
    <property type="project" value="TreeGrafter"/>
</dbReference>
<dbReference type="Pfam" id="PF01048">
    <property type="entry name" value="PNP_UDP_1"/>
    <property type="match status" value="1"/>
</dbReference>
<dbReference type="GO" id="GO:0005829">
    <property type="term" value="C:cytosol"/>
    <property type="evidence" value="ECO:0007669"/>
    <property type="project" value="TreeGrafter"/>
</dbReference>
<name>A0A3B1BYW2_9ZZZZ</name>
<keyword evidence="2 4" id="KW-0808">Transferase</keyword>
<evidence type="ECO:0000259" key="3">
    <source>
        <dbReference type="Pfam" id="PF01048"/>
    </source>
</evidence>
<dbReference type="InterPro" id="IPR000845">
    <property type="entry name" value="Nucleoside_phosphorylase_d"/>
</dbReference>
<dbReference type="PANTHER" id="PTHR42679:SF2">
    <property type="entry name" value="S-METHYL-5'-THIOADENOSINE PHOSPHORYLASE"/>
    <property type="match status" value="1"/>
</dbReference>
<accession>A0A3B1BYW2</accession>
<sequence>MTDIAIIGGSGAYDLLSRKIFGSGRKVRRVKTPFGEHSNVYRFKNDGITVLFMSRHGDKGYKTAAPFVNYRANIWALKEMGVERIISWSGPGIINPDLDVGSYATPEDIIDQTRNRPSTFFEKGGLGFIRMKNPFCPDLRHALIYSLGSLKLRHHDKAVYCCTEGPRLETPAEIRLYHSYGADLVGMTLAPEAFLARELEMCYASICYLTNYAEGICERDFKHGELFEGMMSSEEKELVDKAMERLPSIALDALKAAADHPRECECKDAMLRYKRRGDIGDDWRKWIDP</sequence>
<dbReference type="InterPro" id="IPR010044">
    <property type="entry name" value="MTAP"/>
</dbReference>
<dbReference type="PANTHER" id="PTHR42679">
    <property type="entry name" value="S-METHYL-5'-THIOADENOSINE PHOSPHORYLASE"/>
    <property type="match status" value="1"/>
</dbReference>
<organism evidence="4">
    <name type="scientific">hydrothermal vent metagenome</name>
    <dbReference type="NCBI Taxonomy" id="652676"/>
    <lineage>
        <taxon>unclassified sequences</taxon>
        <taxon>metagenomes</taxon>
        <taxon>ecological metagenomes</taxon>
    </lineage>
</organism>
<dbReference type="CDD" id="cd09010">
    <property type="entry name" value="MTAP_SsMTAPII_like_MTIP"/>
    <property type="match status" value="1"/>
</dbReference>
<dbReference type="Gene3D" id="3.40.50.1580">
    <property type="entry name" value="Nucleoside phosphorylase domain"/>
    <property type="match status" value="1"/>
</dbReference>
<gene>
    <name evidence="4" type="ORF">MNBD_NITROSPINAE04-959</name>
</gene>
<feature type="domain" description="Nucleoside phosphorylase" evidence="3">
    <location>
        <begin position="3"/>
        <end position="251"/>
    </location>
</feature>
<proteinExistence type="inferred from homology"/>
<dbReference type="EC" id="2.4.2.28" evidence="4"/>
<reference evidence="4" key="1">
    <citation type="submission" date="2018-06" db="EMBL/GenBank/DDBJ databases">
        <authorList>
            <person name="Zhirakovskaya E."/>
        </authorList>
    </citation>
    <scope>NUCLEOTIDE SEQUENCE</scope>
</reference>
<dbReference type="EMBL" id="UOGA01000097">
    <property type="protein sequence ID" value="VAX17503.1"/>
    <property type="molecule type" value="Genomic_DNA"/>
</dbReference>
<dbReference type="AlphaFoldDB" id="A0A3B1BYW2"/>
<evidence type="ECO:0000313" key="4">
    <source>
        <dbReference type="EMBL" id="VAX17503.1"/>
    </source>
</evidence>
<evidence type="ECO:0000256" key="2">
    <source>
        <dbReference type="ARBA" id="ARBA00022679"/>
    </source>
</evidence>
<dbReference type="SUPFAM" id="SSF53167">
    <property type="entry name" value="Purine and uridine phosphorylases"/>
    <property type="match status" value="1"/>
</dbReference>
<protein>
    <submittedName>
        <fullName evidence="4">5'-methylthioadenosine phosphorylase</fullName>
        <ecNumber evidence="4">2.4.2.28</ecNumber>
    </submittedName>
</protein>
<dbReference type="InterPro" id="IPR035994">
    <property type="entry name" value="Nucleoside_phosphorylase_sf"/>
</dbReference>
<dbReference type="HAMAP" id="MF_01963">
    <property type="entry name" value="MTAP"/>
    <property type="match status" value="1"/>
</dbReference>
<keyword evidence="1 4" id="KW-0328">Glycosyltransferase</keyword>